<name>A0A1G8EJ00_9MICO</name>
<keyword evidence="2 6" id="KW-0812">Transmembrane</keyword>
<dbReference type="PANTHER" id="PTHR47704:SF1">
    <property type="entry name" value="POTASSIUM TRANSPORTER KIMA"/>
    <property type="match status" value="1"/>
</dbReference>
<feature type="transmembrane region" description="Helical" evidence="6">
    <location>
        <begin position="214"/>
        <end position="238"/>
    </location>
</feature>
<feature type="transmembrane region" description="Helical" evidence="6">
    <location>
        <begin position="111"/>
        <end position="133"/>
    </location>
</feature>
<evidence type="ECO:0000313" key="8">
    <source>
        <dbReference type="Proteomes" id="UP000198822"/>
    </source>
</evidence>
<dbReference type="RefSeq" id="WP_231945021.1">
    <property type="nucleotide sequence ID" value="NZ_LT629695.1"/>
</dbReference>
<dbReference type="GO" id="GO:0022857">
    <property type="term" value="F:transmembrane transporter activity"/>
    <property type="evidence" value="ECO:0007669"/>
    <property type="project" value="InterPro"/>
</dbReference>
<comment type="subcellular location">
    <subcellularLocation>
        <location evidence="1">Membrane</location>
        <topology evidence="1">Multi-pass membrane protein</topology>
    </subcellularLocation>
</comment>
<dbReference type="PANTHER" id="PTHR47704">
    <property type="entry name" value="POTASSIUM TRANSPORTER KIMA"/>
    <property type="match status" value="1"/>
</dbReference>
<dbReference type="AlphaFoldDB" id="A0A1G8EJ00"/>
<feature type="transmembrane region" description="Helical" evidence="6">
    <location>
        <begin position="51"/>
        <end position="81"/>
    </location>
</feature>
<sequence>MTSDERSAKRWIIGKPLPTEQLEGELLPKRVALPIFASDALSSVAYGPQEMFLILTIGGLAMLANAPYVAIAVMLLIAIVVAGNLQTVKAYPSGGGDYEVAHRNLGPRAGLVVASALLIDYVLTVAVSVASGVDNIISAFPQLDPFRVELAVGFIVVLAAVNLRGVRESGRAFAIPTYLFIASVVVLIVTGLVQTLTGDAPVAASAQYSVETDALGQAAIMLLLLRAFASGCSALTGIEAISNGVPAFRRPKVRNARITLVLLGVVSMSLFAGITFLGLVSRIHYAEDPCDLNGFANCETTPQQSVIGQLGAAVFGDGSPLFYVLLAATALVLLLAANTAFNGFPLLGSVLADHGFAPKALRTRGDRLVYSNGVIVLALGAVLLIVLTQANLNQLIQMYIIGVFVSFSFGQAGMVVHWLRIKRDPRRRGEFNPAAFAVNVVGAIATATVLVVVTVTKFTHGAYLVFLIGPVLWLLMWGIARYYGRVRREIEPDEHTVFGAQGDHAIVLVGDLTKPVLKALDYAIAAKHDSLEAVHSAIDVDAAKRLKKAWIRQGIRVPLRILPSPYRDVSQPVIDHLAERRAEHGSEVVTVYMPKYVMGHWWERVLHDHKSRRVRQRLALTHGVAVALVPWRLQSARLLEERESRPLPGDARRGTARRPRPVTRQHHSGHRR</sequence>
<keyword evidence="8" id="KW-1185">Reference proteome</keyword>
<feature type="transmembrane region" description="Helical" evidence="6">
    <location>
        <begin position="461"/>
        <end position="480"/>
    </location>
</feature>
<gene>
    <name evidence="7" type="ORF">SAMN04489720_2062</name>
</gene>
<feature type="transmembrane region" description="Helical" evidence="6">
    <location>
        <begin position="175"/>
        <end position="194"/>
    </location>
</feature>
<evidence type="ECO:0000256" key="5">
    <source>
        <dbReference type="SAM" id="MobiDB-lite"/>
    </source>
</evidence>
<dbReference type="Gene3D" id="1.20.1740.10">
    <property type="entry name" value="Amino acid/polyamine transporter I"/>
    <property type="match status" value="1"/>
</dbReference>
<keyword evidence="3 6" id="KW-1133">Transmembrane helix</keyword>
<feature type="transmembrane region" description="Helical" evidence="6">
    <location>
        <begin position="396"/>
        <end position="419"/>
    </location>
</feature>
<feature type="compositionally biased region" description="Basic residues" evidence="5">
    <location>
        <begin position="654"/>
        <end position="672"/>
    </location>
</feature>
<dbReference type="InterPro" id="IPR002293">
    <property type="entry name" value="AA/rel_permease1"/>
</dbReference>
<dbReference type="EMBL" id="LT629695">
    <property type="protein sequence ID" value="SDH69858.1"/>
    <property type="molecule type" value="Genomic_DNA"/>
</dbReference>
<reference evidence="8" key="1">
    <citation type="submission" date="2016-10" db="EMBL/GenBank/DDBJ databases">
        <authorList>
            <person name="Varghese N."/>
            <person name="Submissions S."/>
        </authorList>
    </citation>
    <scope>NUCLEOTIDE SEQUENCE [LARGE SCALE GENOMIC DNA]</scope>
    <source>
        <strain evidence="8">DSM 22002</strain>
    </source>
</reference>
<evidence type="ECO:0000256" key="3">
    <source>
        <dbReference type="ARBA" id="ARBA00022989"/>
    </source>
</evidence>
<dbReference type="InterPro" id="IPR053153">
    <property type="entry name" value="APC_K+_Transporter"/>
</dbReference>
<feature type="transmembrane region" description="Helical" evidence="6">
    <location>
        <begin position="145"/>
        <end position="163"/>
    </location>
</feature>
<feature type="transmembrane region" description="Helical" evidence="6">
    <location>
        <begin position="321"/>
        <end position="347"/>
    </location>
</feature>
<evidence type="ECO:0000256" key="1">
    <source>
        <dbReference type="ARBA" id="ARBA00004141"/>
    </source>
</evidence>
<feature type="compositionally biased region" description="Basic and acidic residues" evidence="5">
    <location>
        <begin position="642"/>
        <end position="653"/>
    </location>
</feature>
<dbReference type="Pfam" id="PF13520">
    <property type="entry name" value="AA_permease_2"/>
    <property type="match status" value="1"/>
</dbReference>
<proteinExistence type="predicted"/>
<feature type="region of interest" description="Disordered" evidence="5">
    <location>
        <begin position="642"/>
        <end position="672"/>
    </location>
</feature>
<protein>
    <submittedName>
        <fullName evidence="7">Amino acid transporter</fullName>
    </submittedName>
</protein>
<dbReference type="GO" id="GO:0016020">
    <property type="term" value="C:membrane"/>
    <property type="evidence" value="ECO:0007669"/>
    <property type="project" value="UniProtKB-SubCell"/>
</dbReference>
<feature type="transmembrane region" description="Helical" evidence="6">
    <location>
        <begin position="431"/>
        <end position="455"/>
    </location>
</feature>
<dbReference type="Proteomes" id="UP000198822">
    <property type="component" value="Chromosome I"/>
</dbReference>
<evidence type="ECO:0000256" key="6">
    <source>
        <dbReference type="SAM" id="Phobius"/>
    </source>
</evidence>
<evidence type="ECO:0000256" key="2">
    <source>
        <dbReference type="ARBA" id="ARBA00022692"/>
    </source>
</evidence>
<dbReference type="STRING" id="399736.SAMN04489720_2062"/>
<evidence type="ECO:0000313" key="7">
    <source>
        <dbReference type="EMBL" id="SDH69858.1"/>
    </source>
</evidence>
<accession>A0A1G8EJ00</accession>
<feature type="transmembrane region" description="Helical" evidence="6">
    <location>
        <begin position="368"/>
        <end position="390"/>
    </location>
</feature>
<feature type="transmembrane region" description="Helical" evidence="6">
    <location>
        <begin position="258"/>
        <end position="279"/>
    </location>
</feature>
<organism evidence="7 8">
    <name type="scientific">Agrococcus jejuensis</name>
    <dbReference type="NCBI Taxonomy" id="399736"/>
    <lineage>
        <taxon>Bacteria</taxon>
        <taxon>Bacillati</taxon>
        <taxon>Actinomycetota</taxon>
        <taxon>Actinomycetes</taxon>
        <taxon>Micrococcales</taxon>
        <taxon>Microbacteriaceae</taxon>
        <taxon>Agrococcus</taxon>
    </lineage>
</organism>
<keyword evidence="4 6" id="KW-0472">Membrane</keyword>
<evidence type="ECO:0000256" key="4">
    <source>
        <dbReference type="ARBA" id="ARBA00023136"/>
    </source>
</evidence>